<dbReference type="InterPro" id="IPR029062">
    <property type="entry name" value="Class_I_gatase-like"/>
</dbReference>
<dbReference type="Pfam" id="PF00117">
    <property type="entry name" value="GATase"/>
    <property type="match status" value="1"/>
</dbReference>
<dbReference type="InterPro" id="IPR017926">
    <property type="entry name" value="GATASE"/>
</dbReference>
<evidence type="ECO:0000256" key="10">
    <source>
        <dbReference type="ARBA" id="ARBA00047838"/>
    </source>
</evidence>
<feature type="active site" description="Nucleophile" evidence="12 13">
    <location>
        <position position="76"/>
    </location>
</feature>
<dbReference type="AlphaFoldDB" id="A0AAE3TBR0"/>
<reference evidence="15" key="1">
    <citation type="submission" date="2023-03" db="EMBL/GenBank/DDBJ databases">
        <title>Stygiobacter electus gen. nov., sp. nov., facultatively anaerobic thermotolerant bacterium of the class Ignavibacteria from a well of Yessentuki mineral water deposit.</title>
        <authorList>
            <person name="Podosokorskaya O.A."/>
            <person name="Elcheninov A.G."/>
            <person name="Petrova N.F."/>
            <person name="Zavarzina D.G."/>
            <person name="Kublanov I.V."/>
            <person name="Merkel A.Y."/>
        </authorList>
    </citation>
    <scope>NUCLEOTIDE SEQUENCE</scope>
    <source>
        <strain evidence="15">09-Me</strain>
    </source>
</reference>
<feature type="domain" description="Glutamine amidotransferase" evidence="14">
    <location>
        <begin position="4"/>
        <end position="194"/>
    </location>
</feature>
<dbReference type="SUPFAM" id="SSF52317">
    <property type="entry name" value="Class I glutamine amidotransferase-like"/>
    <property type="match status" value="1"/>
</dbReference>
<dbReference type="NCBIfam" id="TIGR01855">
    <property type="entry name" value="IMP_synth_hisH"/>
    <property type="match status" value="1"/>
</dbReference>
<evidence type="ECO:0000313" key="15">
    <source>
        <dbReference type="EMBL" id="MDF1610681.1"/>
    </source>
</evidence>
<keyword evidence="6 12" id="KW-0378">Hydrolase</keyword>
<evidence type="ECO:0000256" key="8">
    <source>
        <dbReference type="ARBA" id="ARBA00023102"/>
    </source>
</evidence>
<protein>
    <recommendedName>
        <fullName evidence="12">Imidazole glycerol phosphate synthase subunit HisH</fullName>
        <ecNumber evidence="12">4.3.2.10</ecNumber>
    </recommendedName>
    <alternativeName>
        <fullName evidence="12">IGP synthase glutaminase subunit</fullName>
        <ecNumber evidence="12">3.5.1.2</ecNumber>
    </alternativeName>
    <alternativeName>
        <fullName evidence="12">IGP synthase subunit HisH</fullName>
    </alternativeName>
    <alternativeName>
        <fullName evidence="12">ImGP synthase subunit HisH</fullName>
        <shortName evidence="12">IGPS subunit HisH</shortName>
    </alternativeName>
</protein>
<accession>A0AAE3TBR0</accession>
<comment type="function">
    <text evidence="12">IGPS catalyzes the conversion of PRFAR and glutamine to IGP, AICAR and glutamate. The HisH subunit catalyzes the hydrolysis of glutamine to glutamate and ammonia as part of the synthesis of IGP and AICAR. The resulting ammonia molecule is channeled to the active site of HisF.</text>
</comment>
<proteinExistence type="inferred from homology"/>
<dbReference type="FunFam" id="3.40.50.880:FF:000009">
    <property type="entry name" value="Imidazole glycerol phosphate synthase subunit HisH"/>
    <property type="match status" value="1"/>
</dbReference>
<dbReference type="CDD" id="cd01748">
    <property type="entry name" value="GATase1_IGP_Synthase"/>
    <property type="match status" value="1"/>
</dbReference>
<evidence type="ECO:0000256" key="11">
    <source>
        <dbReference type="ARBA" id="ARBA00049534"/>
    </source>
</evidence>
<keyword evidence="16" id="KW-1185">Reference proteome</keyword>
<keyword evidence="8 12" id="KW-0368">Histidine biosynthesis</keyword>
<evidence type="ECO:0000256" key="2">
    <source>
        <dbReference type="ARBA" id="ARBA00005091"/>
    </source>
</evidence>
<evidence type="ECO:0000256" key="5">
    <source>
        <dbReference type="ARBA" id="ARBA00022605"/>
    </source>
</evidence>
<dbReference type="GO" id="GO:0016829">
    <property type="term" value="F:lyase activity"/>
    <property type="evidence" value="ECO:0007669"/>
    <property type="project" value="UniProtKB-KW"/>
</dbReference>
<keyword evidence="5 12" id="KW-0028">Amino-acid biosynthesis</keyword>
<evidence type="ECO:0000256" key="7">
    <source>
        <dbReference type="ARBA" id="ARBA00022962"/>
    </source>
</evidence>
<gene>
    <name evidence="12 15" type="primary">hisH</name>
    <name evidence="15" type="ORF">P0M35_00835</name>
</gene>
<dbReference type="Gene3D" id="3.40.50.880">
    <property type="match status" value="1"/>
</dbReference>
<evidence type="ECO:0000256" key="6">
    <source>
        <dbReference type="ARBA" id="ARBA00022801"/>
    </source>
</evidence>
<dbReference type="PANTHER" id="PTHR42701:SF1">
    <property type="entry name" value="IMIDAZOLE GLYCEROL PHOSPHATE SYNTHASE SUBUNIT HISH"/>
    <property type="match status" value="1"/>
</dbReference>
<dbReference type="PANTHER" id="PTHR42701">
    <property type="entry name" value="IMIDAZOLE GLYCEROL PHOSPHATE SYNTHASE SUBUNIT HISH"/>
    <property type="match status" value="1"/>
</dbReference>
<dbReference type="HAMAP" id="MF_00278">
    <property type="entry name" value="HisH"/>
    <property type="match status" value="1"/>
</dbReference>
<evidence type="ECO:0000259" key="14">
    <source>
        <dbReference type="Pfam" id="PF00117"/>
    </source>
</evidence>
<dbReference type="EC" id="3.5.1.2" evidence="12"/>
<comment type="subcellular location">
    <subcellularLocation>
        <location evidence="1 12">Cytoplasm</location>
    </subcellularLocation>
</comment>
<sequence>MIAVIDYGAGNTKSVTNVLDELKVEYIVTSREIDINKSKKIIFPGVGEASFAIRKLHLNNLFTLLRITKKPLLGICLGMQLLADETEEGNTTCLGIIPTICKKFENESLKIPQMGWNKVKVIKENPLFEDIGNDSYFYFANSYYMPMNEFTTASSNYGIDFTASIQKDNFFGVQFHPEKSGEAGIKLLKNFIEKC</sequence>
<comment type="subunit">
    <text evidence="3 12">Heterodimer of HisH and HisF.</text>
</comment>
<dbReference type="PIRSF" id="PIRSF000495">
    <property type="entry name" value="Amidotransf_hisH"/>
    <property type="match status" value="1"/>
</dbReference>
<dbReference type="EMBL" id="JARGDL010000001">
    <property type="protein sequence ID" value="MDF1610681.1"/>
    <property type="molecule type" value="Genomic_DNA"/>
</dbReference>
<keyword evidence="7 12" id="KW-0315">Glutamine amidotransferase</keyword>
<dbReference type="PROSITE" id="PS51273">
    <property type="entry name" value="GATASE_TYPE_1"/>
    <property type="match status" value="1"/>
</dbReference>
<dbReference type="RefSeq" id="WP_321534446.1">
    <property type="nucleotide sequence ID" value="NZ_JARGDL010000001.1"/>
</dbReference>
<keyword evidence="9 12" id="KW-0456">Lyase</keyword>
<name>A0AAE3TBR0_9BACT</name>
<evidence type="ECO:0000256" key="13">
    <source>
        <dbReference type="PIRSR" id="PIRSR000495-1"/>
    </source>
</evidence>
<keyword evidence="4 12" id="KW-0963">Cytoplasm</keyword>
<comment type="catalytic activity">
    <reaction evidence="11 12">
        <text>L-glutamine + H2O = L-glutamate + NH4(+)</text>
        <dbReference type="Rhea" id="RHEA:15889"/>
        <dbReference type="ChEBI" id="CHEBI:15377"/>
        <dbReference type="ChEBI" id="CHEBI:28938"/>
        <dbReference type="ChEBI" id="CHEBI:29985"/>
        <dbReference type="ChEBI" id="CHEBI:58359"/>
        <dbReference type="EC" id="3.5.1.2"/>
    </reaction>
</comment>
<feature type="active site" evidence="12 13">
    <location>
        <position position="176"/>
    </location>
</feature>
<comment type="catalytic activity">
    <reaction evidence="10 12">
        <text>5-[(5-phospho-1-deoxy-D-ribulos-1-ylimino)methylamino]-1-(5-phospho-beta-D-ribosyl)imidazole-4-carboxamide + L-glutamine = D-erythro-1-(imidazol-4-yl)glycerol 3-phosphate + 5-amino-1-(5-phospho-beta-D-ribosyl)imidazole-4-carboxamide + L-glutamate + H(+)</text>
        <dbReference type="Rhea" id="RHEA:24793"/>
        <dbReference type="ChEBI" id="CHEBI:15378"/>
        <dbReference type="ChEBI" id="CHEBI:29985"/>
        <dbReference type="ChEBI" id="CHEBI:58278"/>
        <dbReference type="ChEBI" id="CHEBI:58359"/>
        <dbReference type="ChEBI" id="CHEBI:58475"/>
        <dbReference type="ChEBI" id="CHEBI:58525"/>
        <dbReference type="EC" id="4.3.2.10"/>
    </reaction>
</comment>
<dbReference type="Proteomes" id="UP001221302">
    <property type="component" value="Unassembled WGS sequence"/>
</dbReference>
<evidence type="ECO:0000256" key="3">
    <source>
        <dbReference type="ARBA" id="ARBA00011152"/>
    </source>
</evidence>
<comment type="caution">
    <text evidence="15">The sequence shown here is derived from an EMBL/GenBank/DDBJ whole genome shotgun (WGS) entry which is preliminary data.</text>
</comment>
<dbReference type="GO" id="GO:0000107">
    <property type="term" value="F:imidazoleglycerol-phosphate synthase activity"/>
    <property type="evidence" value="ECO:0007669"/>
    <property type="project" value="UniProtKB-UniRule"/>
</dbReference>
<evidence type="ECO:0000256" key="12">
    <source>
        <dbReference type="HAMAP-Rule" id="MF_00278"/>
    </source>
</evidence>
<dbReference type="InterPro" id="IPR010139">
    <property type="entry name" value="Imidazole-glycPsynth_HisH"/>
</dbReference>
<feature type="active site" evidence="12 13">
    <location>
        <position position="178"/>
    </location>
</feature>
<evidence type="ECO:0000313" key="16">
    <source>
        <dbReference type="Proteomes" id="UP001221302"/>
    </source>
</evidence>
<evidence type="ECO:0000256" key="4">
    <source>
        <dbReference type="ARBA" id="ARBA00022490"/>
    </source>
</evidence>
<comment type="pathway">
    <text evidence="2 12">Amino-acid biosynthesis; L-histidine biosynthesis; L-histidine from 5-phospho-alpha-D-ribose 1-diphosphate: step 5/9.</text>
</comment>
<organism evidence="15 16">
    <name type="scientific">Stygiobacter electus</name>
    <dbReference type="NCBI Taxonomy" id="3032292"/>
    <lineage>
        <taxon>Bacteria</taxon>
        <taxon>Pseudomonadati</taxon>
        <taxon>Ignavibacteriota</taxon>
        <taxon>Ignavibacteria</taxon>
        <taxon>Ignavibacteriales</taxon>
        <taxon>Melioribacteraceae</taxon>
        <taxon>Stygiobacter</taxon>
    </lineage>
</organism>
<dbReference type="GO" id="GO:0005737">
    <property type="term" value="C:cytoplasm"/>
    <property type="evidence" value="ECO:0007669"/>
    <property type="project" value="UniProtKB-SubCell"/>
</dbReference>
<evidence type="ECO:0000256" key="1">
    <source>
        <dbReference type="ARBA" id="ARBA00004496"/>
    </source>
</evidence>
<dbReference type="GO" id="GO:0004359">
    <property type="term" value="F:glutaminase activity"/>
    <property type="evidence" value="ECO:0007669"/>
    <property type="project" value="UniProtKB-EC"/>
</dbReference>
<dbReference type="GO" id="GO:0000105">
    <property type="term" value="P:L-histidine biosynthetic process"/>
    <property type="evidence" value="ECO:0007669"/>
    <property type="project" value="UniProtKB-UniRule"/>
</dbReference>
<evidence type="ECO:0000256" key="9">
    <source>
        <dbReference type="ARBA" id="ARBA00023239"/>
    </source>
</evidence>
<dbReference type="EC" id="4.3.2.10" evidence="12"/>